<gene>
    <name evidence="1" type="ORF">ACFQZQ_12350</name>
</gene>
<dbReference type="RefSeq" id="WP_386813137.1">
    <property type="nucleotide sequence ID" value="NZ_JBHTIH010000007.1"/>
</dbReference>
<name>A0ABW2YNS2_9GAMM</name>
<reference evidence="2" key="1">
    <citation type="journal article" date="2019" name="Int. J. Syst. Evol. Microbiol.">
        <title>The Global Catalogue of Microorganisms (GCM) 10K type strain sequencing project: providing services to taxonomists for standard genome sequencing and annotation.</title>
        <authorList>
            <consortium name="The Broad Institute Genomics Platform"/>
            <consortium name="The Broad Institute Genome Sequencing Center for Infectious Disease"/>
            <person name="Wu L."/>
            <person name="Ma J."/>
        </authorList>
    </citation>
    <scope>NUCLEOTIDE SEQUENCE [LARGE SCALE GENOMIC DNA]</scope>
    <source>
        <strain evidence="2">CCUG 55491</strain>
    </source>
</reference>
<evidence type="ECO:0000313" key="1">
    <source>
        <dbReference type="EMBL" id="MFD0740067.1"/>
    </source>
</evidence>
<proteinExistence type="predicted"/>
<protein>
    <recommendedName>
        <fullName evidence="3">Chemotaxis protein</fullName>
    </recommendedName>
</protein>
<comment type="caution">
    <text evidence="1">The sequence shown here is derived from an EMBL/GenBank/DDBJ whole genome shotgun (WGS) entry which is preliminary data.</text>
</comment>
<sequence>MDNSAARLLRVLERCKEIDTGVDCATAWREVLAAPDNNVLLGAFGEFFTLVNDTASEVLHRHPDLVDAVDHWRSRIFNGFNATQMNGRWEHFLAHIDNVTLFSLRSQAKVLHSEERRTELAPDQLSQIYQHLSQALELIGNGDMPVEIREMLIGRIENLQALINRYRFVGQKALLDSAKLLAADVASIPVSQIEGLKKAGIYDQIRESLAILANATTISATGPMIAGAAQNLLSLIR</sequence>
<evidence type="ECO:0000313" key="2">
    <source>
        <dbReference type="Proteomes" id="UP001597090"/>
    </source>
</evidence>
<dbReference type="EMBL" id="JBHTIH010000007">
    <property type="protein sequence ID" value="MFD0740067.1"/>
    <property type="molecule type" value="Genomic_DNA"/>
</dbReference>
<evidence type="ECO:0008006" key="3">
    <source>
        <dbReference type="Google" id="ProtNLM"/>
    </source>
</evidence>
<dbReference type="Proteomes" id="UP001597090">
    <property type="component" value="Unassembled WGS sequence"/>
</dbReference>
<organism evidence="1 2">
    <name type="scientific">Lysobacter koreensis</name>
    <dbReference type="NCBI Taxonomy" id="266122"/>
    <lineage>
        <taxon>Bacteria</taxon>
        <taxon>Pseudomonadati</taxon>
        <taxon>Pseudomonadota</taxon>
        <taxon>Gammaproteobacteria</taxon>
        <taxon>Lysobacterales</taxon>
        <taxon>Lysobacteraceae</taxon>
        <taxon>Lysobacter</taxon>
    </lineage>
</organism>
<accession>A0ABW2YNS2</accession>
<keyword evidence="2" id="KW-1185">Reference proteome</keyword>